<reference evidence="1 2" key="1">
    <citation type="submission" date="2015-03" db="EMBL/GenBank/DDBJ databases">
        <title>Draft Genome Sequence of Burkholderia andropogonis type strain ICMP2807, isolated from Sorghum bicolor.</title>
        <authorList>
            <person name="Lopes-Santos L."/>
            <person name="Castro D.B."/>
            <person name="Ottoboni L.M."/>
            <person name="Park D."/>
            <person name="Weirc B.S."/>
            <person name="Destefano S.A."/>
        </authorList>
    </citation>
    <scope>NUCLEOTIDE SEQUENCE [LARGE SCALE GENOMIC DNA]</scope>
    <source>
        <strain evidence="1 2">ICMP2807</strain>
    </source>
</reference>
<organism evidence="1 2">
    <name type="scientific">Robbsia andropogonis</name>
    <dbReference type="NCBI Taxonomy" id="28092"/>
    <lineage>
        <taxon>Bacteria</taxon>
        <taxon>Pseudomonadati</taxon>
        <taxon>Pseudomonadota</taxon>
        <taxon>Betaproteobacteria</taxon>
        <taxon>Burkholderiales</taxon>
        <taxon>Burkholderiaceae</taxon>
        <taxon>Robbsia</taxon>
    </lineage>
</organism>
<evidence type="ECO:0000313" key="1">
    <source>
        <dbReference type="EMBL" id="KKB64747.1"/>
    </source>
</evidence>
<gene>
    <name evidence="1" type="ORF">WM40_05085</name>
</gene>
<protein>
    <submittedName>
        <fullName evidence="1">Uncharacterized protein</fullName>
    </submittedName>
</protein>
<sequence length="70" mass="7815">MVVRKPVGSTLRRFLLEHPDLAVASEDLTRTILCDTLAYDRYRGVGGQQMNASLAVLRRTHNSQTSAILM</sequence>
<comment type="caution">
    <text evidence="1">The sequence shown here is derived from an EMBL/GenBank/DDBJ whole genome shotgun (WGS) entry which is preliminary data.</text>
</comment>
<keyword evidence="2" id="KW-1185">Reference proteome</keyword>
<dbReference type="PATRIC" id="fig|28092.6.peg.1206"/>
<dbReference type="EMBL" id="LAQU01000003">
    <property type="protein sequence ID" value="KKB64747.1"/>
    <property type="molecule type" value="Genomic_DNA"/>
</dbReference>
<proteinExistence type="predicted"/>
<evidence type="ECO:0000313" key="2">
    <source>
        <dbReference type="Proteomes" id="UP000033618"/>
    </source>
</evidence>
<dbReference type="AlphaFoldDB" id="A0A0F5K5D0"/>
<name>A0A0F5K5D0_9BURK</name>
<accession>A0A0F5K5D0</accession>
<dbReference type="Proteomes" id="UP000033618">
    <property type="component" value="Unassembled WGS sequence"/>
</dbReference>